<dbReference type="PROSITE" id="PS51140">
    <property type="entry name" value="CUE"/>
    <property type="match status" value="1"/>
</dbReference>
<dbReference type="InterPro" id="IPR009060">
    <property type="entry name" value="UBA-like_sf"/>
</dbReference>
<feature type="domain" description="CUE" evidence="17">
    <location>
        <begin position="62"/>
        <end position="105"/>
    </location>
</feature>
<dbReference type="Pfam" id="PF02845">
    <property type="entry name" value="CUE"/>
    <property type="match status" value="1"/>
</dbReference>
<dbReference type="AlphaFoldDB" id="A0A9P8RR50"/>
<evidence type="ECO:0000256" key="16">
    <source>
        <dbReference type="SAM" id="MobiDB-lite"/>
    </source>
</evidence>
<organism evidence="18 19">
    <name type="scientific">Trichoglossum hirsutum</name>
    <dbReference type="NCBI Taxonomy" id="265104"/>
    <lineage>
        <taxon>Eukaryota</taxon>
        <taxon>Fungi</taxon>
        <taxon>Dikarya</taxon>
        <taxon>Ascomycota</taxon>
        <taxon>Pezizomycotina</taxon>
        <taxon>Geoglossomycetes</taxon>
        <taxon>Geoglossales</taxon>
        <taxon>Geoglossaceae</taxon>
        <taxon>Trichoglossum</taxon>
    </lineage>
</organism>
<evidence type="ECO:0000256" key="12">
    <source>
        <dbReference type="ARBA" id="ARBA00022895"/>
    </source>
</evidence>
<evidence type="ECO:0000256" key="3">
    <source>
        <dbReference type="ARBA" id="ARBA00004574"/>
    </source>
</evidence>
<evidence type="ECO:0000256" key="15">
    <source>
        <dbReference type="ARBA" id="ARBA00023242"/>
    </source>
</evidence>
<feature type="compositionally biased region" description="Polar residues" evidence="16">
    <location>
        <begin position="859"/>
        <end position="874"/>
    </location>
</feature>
<feature type="compositionally biased region" description="Polar residues" evidence="16">
    <location>
        <begin position="813"/>
        <end position="831"/>
    </location>
</feature>
<keyword evidence="6" id="KW-0158">Chromosome</keyword>
<name>A0A9P8RR50_9PEZI</name>
<comment type="caution">
    <text evidence="18">The sequence shown here is derived from an EMBL/GenBank/DDBJ whole genome shotgun (WGS) entry which is preliminary data.</text>
</comment>
<keyword evidence="8" id="KW-0597">Phosphoprotein</keyword>
<proteinExistence type="inferred from homology"/>
<evidence type="ECO:0000313" key="19">
    <source>
        <dbReference type="Proteomes" id="UP000750711"/>
    </source>
</evidence>
<evidence type="ECO:0000259" key="17">
    <source>
        <dbReference type="PROSITE" id="PS51140"/>
    </source>
</evidence>
<accession>A0A9P8RR50</accession>
<feature type="compositionally biased region" description="Low complexity" evidence="16">
    <location>
        <begin position="887"/>
        <end position="906"/>
    </location>
</feature>
<dbReference type="SUPFAM" id="SSF46934">
    <property type="entry name" value="UBA-like"/>
    <property type="match status" value="1"/>
</dbReference>
<dbReference type="PANTHER" id="PTHR16308:SF13">
    <property type="entry name" value="PROTEIN LINGERER"/>
    <property type="match status" value="1"/>
</dbReference>
<feature type="compositionally biased region" description="Low complexity" evidence="16">
    <location>
        <begin position="729"/>
        <end position="755"/>
    </location>
</feature>
<dbReference type="PANTHER" id="PTHR16308">
    <property type="entry name" value="UBIQUITIN ASSOCIATED PROTEIN 2-LIKE/LINGERER"/>
    <property type="match status" value="1"/>
</dbReference>
<evidence type="ECO:0000256" key="2">
    <source>
        <dbReference type="ARBA" id="ARBA00004496"/>
    </source>
</evidence>
<keyword evidence="9" id="KW-0227">DNA damage</keyword>
<dbReference type="GO" id="GO:0005737">
    <property type="term" value="C:cytoplasm"/>
    <property type="evidence" value="ECO:0007669"/>
    <property type="project" value="UniProtKB-SubCell"/>
</dbReference>
<feature type="compositionally biased region" description="Pro residues" evidence="16">
    <location>
        <begin position="275"/>
        <end position="300"/>
    </location>
</feature>
<evidence type="ECO:0000256" key="6">
    <source>
        <dbReference type="ARBA" id="ARBA00022454"/>
    </source>
</evidence>
<feature type="compositionally biased region" description="Polar residues" evidence="16">
    <location>
        <begin position="545"/>
        <end position="583"/>
    </location>
</feature>
<keyword evidence="14" id="KW-0234">DNA repair</keyword>
<feature type="compositionally biased region" description="Acidic residues" evidence="16">
    <location>
        <begin position="462"/>
        <end position="472"/>
    </location>
</feature>
<feature type="compositionally biased region" description="Polar residues" evidence="16">
    <location>
        <begin position="638"/>
        <end position="660"/>
    </location>
</feature>
<evidence type="ECO:0000256" key="9">
    <source>
        <dbReference type="ARBA" id="ARBA00022763"/>
    </source>
</evidence>
<evidence type="ECO:0000256" key="11">
    <source>
        <dbReference type="ARBA" id="ARBA00022843"/>
    </source>
</evidence>
<dbReference type="GO" id="GO:0005634">
    <property type="term" value="C:nucleus"/>
    <property type="evidence" value="ECO:0007669"/>
    <property type="project" value="UniProtKB-SubCell"/>
</dbReference>
<feature type="compositionally biased region" description="Low complexity" evidence="16">
    <location>
        <begin position="942"/>
        <end position="963"/>
    </location>
</feature>
<feature type="region of interest" description="Disordered" evidence="16">
    <location>
        <begin position="109"/>
        <end position="429"/>
    </location>
</feature>
<evidence type="ECO:0000256" key="5">
    <source>
        <dbReference type="ARBA" id="ARBA00020536"/>
    </source>
</evidence>
<evidence type="ECO:0000256" key="1">
    <source>
        <dbReference type="ARBA" id="ARBA00004123"/>
    </source>
</evidence>
<dbReference type="InterPro" id="IPR051833">
    <property type="entry name" value="TC-DDR_regulator"/>
</dbReference>
<dbReference type="CDD" id="cd14368">
    <property type="entry name" value="CUE_DEF1_like"/>
    <property type="match status" value="1"/>
</dbReference>
<evidence type="ECO:0000313" key="18">
    <source>
        <dbReference type="EMBL" id="KAH0562237.1"/>
    </source>
</evidence>
<dbReference type="GO" id="GO:0043130">
    <property type="term" value="F:ubiquitin binding"/>
    <property type="evidence" value="ECO:0007669"/>
    <property type="project" value="InterPro"/>
</dbReference>
<evidence type="ECO:0000256" key="14">
    <source>
        <dbReference type="ARBA" id="ARBA00023204"/>
    </source>
</evidence>
<feature type="region of interest" description="Disordered" evidence="16">
    <location>
        <begin position="447"/>
        <end position="755"/>
    </location>
</feature>
<dbReference type="Proteomes" id="UP000750711">
    <property type="component" value="Unassembled WGS sequence"/>
</dbReference>
<evidence type="ECO:0000256" key="8">
    <source>
        <dbReference type="ARBA" id="ARBA00022553"/>
    </source>
</evidence>
<keyword evidence="13" id="KW-0238">DNA-binding</keyword>
<evidence type="ECO:0000256" key="13">
    <source>
        <dbReference type="ARBA" id="ARBA00023125"/>
    </source>
</evidence>
<dbReference type="InterPro" id="IPR041803">
    <property type="entry name" value="DEF1_CUE"/>
</dbReference>
<feature type="region of interest" description="Disordered" evidence="16">
    <location>
        <begin position="1"/>
        <end position="51"/>
    </location>
</feature>
<feature type="compositionally biased region" description="Low complexity" evidence="16">
    <location>
        <begin position="368"/>
        <end position="380"/>
    </location>
</feature>
<feature type="compositionally biased region" description="Basic and acidic residues" evidence="16">
    <location>
        <begin position="351"/>
        <end position="366"/>
    </location>
</feature>
<gene>
    <name evidence="18" type="ORF">GP486_003060</name>
</gene>
<dbReference type="GO" id="GO:0003677">
    <property type="term" value="F:DNA binding"/>
    <property type="evidence" value="ECO:0007669"/>
    <property type="project" value="UniProtKB-KW"/>
</dbReference>
<feature type="compositionally biased region" description="Low complexity" evidence="16">
    <location>
        <begin position="698"/>
        <end position="708"/>
    </location>
</feature>
<keyword evidence="10" id="KW-0833">Ubl conjugation pathway</keyword>
<feature type="compositionally biased region" description="Low complexity" evidence="16">
    <location>
        <begin position="993"/>
        <end position="1007"/>
    </location>
</feature>
<feature type="compositionally biased region" description="Low complexity" evidence="16">
    <location>
        <begin position="522"/>
        <end position="532"/>
    </location>
</feature>
<reference evidence="18" key="1">
    <citation type="submission" date="2021-03" db="EMBL/GenBank/DDBJ databases">
        <title>Comparative genomics and phylogenomic investigation of the class Geoglossomycetes provide insights into ecological specialization and systematics.</title>
        <authorList>
            <person name="Melie T."/>
            <person name="Pirro S."/>
            <person name="Miller A.N."/>
            <person name="Quandt A."/>
        </authorList>
    </citation>
    <scope>NUCLEOTIDE SEQUENCE</scope>
    <source>
        <strain evidence="18">CAQ_001_2017</strain>
    </source>
</reference>
<dbReference type="EMBL" id="JAGHQM010000384">
    <property type="protein sequence ID" value="KAH0562237.1"/>
    <property type="molecule type" value="Genomic_DNA"/>
</dbReference>
<keyword evidence="15" id="KW-0539">Nucleus</keyword>
<feature type="compositionally biased region" description="Gly residues" evidence="16">
    <location>
        <begin position="140"/>
        <end position="155"/>
    </location>
</feature>
<dbReference type="InterPro" id="IPR003892">
    <property type="entry name" value="CUE"/>
</dbReference>
<feature type="compositionally biased region" description="Low complexity" evidence="16">
    <location>
        <begin position="23"/>
        <end position="36"/>
    </location>
</feature>
<feature type="region of interest" description="Disordered" evidence="16">
    <location>
        <begin position="813"/>
        <end position="1007"/>
    </location>
</feature>
<comment type="similarity">
    <text evidence="4">Belongs to the DEF1 family.</text>
</comment>
<evidence type="ECO:0000256" key="7">
    <source>
        <dbReference type="ARBA" id="ARBA00022490"/>
    </source>
</evidence>
<sequence length="1028" mass="107655">MSETQVRPSAPRGRGSSRGRGTRTGPRGGSRNTTNGDYHQKIENVPATSYEDEGELGELKRLYSSKLTTIKEMFPGWTNEDIVFALHETNGDLEGTIERITEGNISQWGEVKKKSKDRSRSKVKETTSAGSADTSNAPVGRGGRSSRGGFEGARGGRGRGSDRGRRGGRGGSSGPANGLRHKKGADVQEGSWDGPVSIPTEESPAWAAAISRPPESENSSVDTPGISPAVAADGSRQREISQGSNAGHSEENAKGNATATEASKKTWASMFAKPAPAPVSKKPPPIPSPQHAPVQPPPAPVEALEPQSVEPDVPPAPSTLADSETTPAGKAPEPEPALPAVSNPTMPDEILPPKDDLTEVNLEKVSDTSAPAPATAVASAIDGAKDSRSGAGSALPYISTPTSRPPASGYVASAHKAAGPGTRTSSFQRRVLDQREAVVMPGNHAVDRTTVQFGSLGLNGADDSDVDEEREEAETRVQPPQHSPVAHPITSLPPAPQHQQLTPMQSAAEAVPAPRQAPGLPTAPHQQQATPQQPSPQPPHAPQSMTHQTSQGSHPQYGQFSRYGQQALPQDQPSATQKQYESFSQQAQAQQVQQVQPAQPQSSQSQPAQHTPAQQQQYEGYPSHSQAQQAQQHHQPTHAGTFSSAGNDYTSYYTSDQRNYYASPYGQQNAQSQQDAGAAQQRSSSGFGGTPADPPSQFPTTQAQQAQPRYGQAVDAHTGGHTTPNPTLPGQQPQNVQPQQPHIQQPQSQAGGQGAYPYGHPYYPYQNPAYAAYLSQIECCGPVVLTYDEQFSGYNSAYGASFGGKGAMYGQQPHQYGISPQTSFEHSSTPANIGGFGQPSLHTRDGALGTGLADYGRSGSAQPAQSQQHSTGSGAFSGMPDVFGRSNFQGQSQQLGQQQNNQQGGNEDSLKPFSDSKPSASGPSPSLSQPGRPGSATNNTLGGPAQAGQPGQTTLPPQSQSQPGFGGYPSHHLHGSQAAQYGGLSSLGGHGAQGQNHQNSAYGNYAAGFSGYYGSSGRGGWSGNYGGH</sequence>
<keyword evidence="11" id="KW-0832">Ubl conjugation</keyword>
<feature type="compositionally biased region" description="Low complexity" evidence="16">
    <location>
        <begin position="584"/>
        <end position="634"/>
    </location>
</feature>
<keyword evidence="19" id="KW-1185">Reference proteome</keyword>
<comment type="subcellular location">
    <subcellularLocation>
        <location evidence="3">Chromosome</location>
        <location evidence="3">Telomere</location>
    </subcellularLocation>
    <subcellularLocation>
        <location evidence="2">Cytoplasm</location>
    </subcellularLocation>
    <subcellularLocation>
        <location evidence="1">Nucleus</location>
    </subcellularLocation>
</comment>
<evidence type="ECO:0000256" key="4">
    <source>
        <dbReference type="ARBA" id="ARBA00005491"/>
    </source>
</evidence>
<feature type="compositionally biased region" description="Polar residues" evidence="16">
    <location>
        <begin position="916"/>
        <end position="941"/>
    </location>
</feature>
<protein>
    <recommendedName>
        <fullName evidence="5">RNA polymerase II degradation factor 1</fullName>
    </recommendedName>
</protein>
<dbReference type="GO" id="GO:0000781">
    <property type="term" value="C:chromosome, telomeric region"/>
    <property type="evidence" value="ECO:0007669"/>
    <property type="project" value="UniProtKB-SubCell"/>
</dbReference>
<keyword evidence="12" id="KW-0779">Telomere</keyword>
<evidence type="ECO:0000256" key="10">
    <source>
        <dbReference type="ARBA" id="ARBA00022786"/>
    </source>
</evidence>
<dbReference type="GO" id="GO:0006281">
    <property type="term" value="P:DNA repair"/>
    <property type="evidence" value="ECO:0007669"/>
    <property type="project" value="UniProtKB-KW"/>
</dbReference>
<feature type="compositionally biased region" description="Polar residues" evidence="16">
    <location>
        <begin position="126"/>
        <end position="137"/>
    </location>
</feature>
<feature type="compositionally biased region" description="Low complexity" evidence="16">
    <location>
        <begin position="666"/>
        <end position="685"/>
    </location>
</feature>
<keyword evidence="7" id="KW-0963">Cytoplasm</keyword>